<dbReference type="STRING" id="1674920.ACR52_27355"/>
<evidence type="ECO:0000313" key="1">
    <source>
        <dbReference type="EMBL" id="KMT52396.1"/>
    </source>
</evidence>
<comment type="caution">
    <text evidence="1">The sequence shown here is derived from an EMBL/GenBank/DDBJ whole genome shotgun (WGS) entry which is preliminary data.</text>
</comment>
<accession>A0A0J8IL44</accession>
<dbReference type="Proteomes" id="UP000037551">
    <property type="component" value="Unassembled WGS sequence"/>
</dbReference>
<name>A0A0J8IL44_9PSED</name>
<keyword evidence="2" id="KW-1185">Reference proteome</keyword>
<protein>
    <recommendedName>
        <fullName evidence="3">Recombination endonuclease VII</fullName>
    </recommendedName>
</protein>
<evidence type="ECO:0008006" key="3">
    <source>
        <dbReference type="Google" id="ProtNLM"/>
    </source>
</evidence>
<dbReference type="Pfam" id="PF02945">
    <property type="entry name" value="Endonuclease_7"/>
    <property type="match status" value="1"/>
</dbReference>
<dbReference type="EMBL" id="LFMW01000039">
    <property type="protein sequence ID" value="KMT52396.1"/>
    <property type="molecule type" value="Genomic_DNA"/>
</dbReference>
<dbReference type="InterPro" id="IPR038563">
    <property type="entry name" value="Endonuclease_7_sf"/>
</dbReference>
<gene>
    <name evidence="1" type="ORF">ACR52_27355</name>
</gene>
<organism evidence="1 2">
    <name type="scientific">Pseudomonas fildesensis</name>
    <dbReference type="NCBI Taxonomy" id="1674920"/>
    <lineage>
        <taxon>Bacteria</taxon>
        <taxon>Pseudomonadati</taxon>
        <taxon>Pseudomonadota</taxon>
        <taxon>Gammaproteobacteria</taxon>
        <taxon>Pseudomonadales</taxon>
        <taxon>Pseudomonadaceae</taxon>
        <taxon>Pseudomonas</taxon>
    </lineage>
</organism>
<dbReference type="PATRIC" id="fig|1674920.3.peg.5600"/>
<dbReference type="SUPFAM" id="SSF54060">
    <property type="entry name" value="His-Me finger endonucleases"/>
    <property type="match status" value="1"/>
</dbReference>
<dbReference type="InterPro" id="IPR044925">
    <property type="entry name" value="His-Me_finger_sf"/>
</dbReference>
<evidence type="ECO:0000313" key="2">
    <source>
        <dbReference type="Proteomes" id="UP000037551"/>
    </source>
</evidence>
<reference evidence="1 2" key="1">
    <citation type="submission" date="2015-06" db="EMBL/GenBank/DDBJ databases">
        <title>Draft genome sequence of an Antarctic Pseudomonas sp. strain KG01 with full potential for biotechnological applications.</title>
        <authorList>
            <person name="Pavlov M.S."/>
            <person name="Lira F."/>
            <person name="Martinez J.L."/>
            <person name="Marshall S.H."/>
        </authorList>
    </citation>
    <scope>NUCLEOTIDE SEQUENCE [LARGE SCALE GENOMIC DNA]</scope>
    <source>
        <strain evidence="1 2">KG01</strain>
    </source>
</reference>
<dbReference type="Gene3D" id="3.40.1800.10">
    <property type="entry name" value="His-Me finger endonucleases"/>
    <property type="match status" value="1"/>
</dbReference>
<dbReference type="AlphaFoldDB" id="A0A0J8IL44"/>
<sequence length="95" mass="10450">MSTPEGKAWKRNEQLKSLYGITAEGFEALNEKQGGLCKICESPASTNRFGRLYIDHCHVSGKIRGLLCSKCNMAIGLLRDCPTRIASALTYLQEG</sequence>
<dbReference type="InterPro" id="IPR004211">
    <property type="entry name" value="Endonuclease_7"/>
</dbReference>
<proteinExistence type="predicted"/>